<protein>
    <recommendedName>
        <fullName evidence="4">Nephrocystin 3-like N-terminal domain-containing protein</fullName>
    </recommendedName>
</protein>
<dbReference type="PRINTS" id="PR01415">
    <property type="entry name" value="ANKYRIN"/>
</dbReference>
<sequence>MPSSSRPLNGMGTELDDDLVVLGRDDIGDFNEDNILPQNPDMLKKIHEWLDPTVYEDPSSEYRKHLTLRLPSTGSWLLSSSAYLGWHSSQENGALWIRGIPGSGKSVFAATLIDQLRQEGHPVLYFFFRQIIDANHDAAAALRDWLDQICLFSPPLQLKLKEYITESRKLETLSMADLWNLLRYALSYLPKAYLVVDALDEMDQNKDFEPFLQSLKELGGWQPSRFKVIMTSRPIAYIEKVLGATTAEMTRIRLEEKEVDVDIATYVRHRLKGSNVSIKTRTLIEKAVPGRANGIFLFAKLAMDAFLHSLSELPSHPVLESDANVEAVIQQLPKDLNNIYVNLLDVHSQRSGVSSDTQLLILQFVTHATRPIRLLEMADIVNTIQYGEEKRDLKAIKSLVRSACGPLLEILPDETVSVIHHSFTEFLNDSNRESSSYPVLEPASTHNSLALICLSYLKSCLNEPQIDKVITSNHNERSHLLPPFAQYAIRNWHIHARKAALASPGYDKTDIHNAIDDFFSDNLTSSNWIKLSTLGIQEPDPLLAAATLGLACYLKYFLDKNTGILKDYGCHTPPLCCAAEGGYDDIVEILLQVGVNPNGSDKYGQTALMFAASHNHPKVIQLLIDAGVNPFESFKYSRVPDRNFTSTGRCEWRESPFETAGRYNHFEAVAAFFPYVKTSEQVNGALSKAVSNQNLPTIKMLLQHPLIDVNSKTGGQTPLHVACRGGNAEVIELLLQAGADPNILSDTVERDQKREAALYYLAIQNHPPRVRASSERLKRTVKCFELLLAAGADPNQENYNGNRVLHSVGDESIARLLLNAGADPNVTNNDGETPLHSCRTLGVLRALLGDQRTKVNPRDLRGRTPLLSCRVEPTLLQLIESGADVTSVEKNGNGVFHHAVSVSREARRHRRLVLEDSLDNEIFKQFRKLGANINQRNKRGREALHTLCESSGHFHINRFEDTLNDLLSVGADIEAKDNDGQTPLIKFIRNPLPDRNYEGKLNALLKVGARWDTLDFRGKTLYHAYMWNGNFWRAPELVSYPDHTKRDRALFGPERIFTTLSNFNIGVGPEHVDFDGNTLWHEVCFASHYFANDPSPVLKHLKQVGIDISRPNNLGRTPLHIACLSIPQKSQRGYYDHRATHQILLSYLLGQQAIDIDHADNSGITALHLASTCCEVTTSRLLATGCDVSKATHEGLTALHLAARSRQVNTLGMLLGYLKSQTASMPGKFLEVVNAKDDSLFKATALYYACASGKSETVRLLLEAGATVDSPSSLGSPWLACATFEDEESNWRLVAAQEKRPRTPERYVGDNDYDYTPNACGVMLDDRWRPKIHGGAHSPARLDEIVDLLAKYDSSSAKYTYLRDAIISAASNKFDYTVDCLVSVYESFQPLERDFMTEFCLRRREAQRKVFENKALFEKSSEGLESKFDLLMSLREYKLVSQILQKVDFLEMDDSRSYIVHRLAAGGFTAILRDILNAEVVAKLDDWEKQRKGDPNPRYPNDEAEYPGQPLLLQLCTDATPNMDVIRFLIEEVGVDANIRAIEYHWRTGFEDGCIEFVESQGALHILARGGYWWQAAQGLPYFIQHCVDIELRDHKGLTPLHAALQNLKSIHSIKAAKLLLSKGANPNVVNNDGFSCLAHASSNANVFQLLVQHGADVTPSVFLEAIANERYEILEAVLLSGADPNIIYERENKQDICMLNTSILANEMYPLHYAAHDDLRRYSKDLETKAKIIRLLLKHGADPCAKYSRSTVMHKIIKSSRFTSIFINLPNLDLEARSSGGNTLLLTAIASSHEIYSIGDPEYQKLDRSLVEILLDRGADISARNNKGETVLHRVFRHRDRNYPQLLSMLIPKAADLINVANDANQTPLHLAVGHVYYDYSDSAGKAIEILLSAGADPHLPGEEGETIIHMLAKGVWIIAQDCELKSNKRDIFELIVGLGVDVNARDHLGETPLFKFFRSSIVKLSELQPTPGCFTNRPRGGLKTGVDESIVLEMFDRAGMDWKAVNNAGETLLHIVASKPEFLYWPGRAVNRFKFLLSKGVDVTAEDEKHRTALDIAASVDAKDLLDLFGRESA</sequence>
<dbReference type="InterPro" id="IPR002110">
    <property type="entry name" value="Ankyrin_rpt"/>
</dbReference>
<feature type="repeat" description="ANK" evidence="3">
    <location>
        <begin position="1865"/>
        <end position="1904"/>
    </location>
</feature>
<feature type="repeat" description="ANK" evidence="3">
    <location>
        <begin position="714"/>
        <end position="746"/>
    </location>
</feature>
<evidence type="ECO:0000256" key="2">
    <source>
        <dbReference type="ARBA" id="ARBA00023043"/>
    </source>
</evidence>
<dbReference type="Gene3D" id="3.40.50.300">
    <property type="entry name" value="P-loop containing nucleotide triphosphate hydrolases"/>
    <property type="match status" value="1"/>
</dbReference>
<dbReference type="PROSITE" id="PS50088">
    <property type="entry name" value="ANK_REPEAT"/>
    <property type="match status" value="5"/>
</dbReference>
<dbReference type="Gene3D" id="1.25.40.20">
    <property type="entry name" value="Ankyrin repeat-containing domain"/>
    <property type="match status" value="5"/>
</dbReference>
<feature type="domain" description="Nephrocystin 3-like N-terminal" evidence="4">
    <location>
        <begin position="73"/>
        <end position="233"/>
    </location>
</feature>
<organism evidence="5 6">
    <name type="scientific">Arthrobotrys musiformis</name>
    <dbReference type="NCBI Taxonomy" id="47236"/>
    <lineage>
        <taxon>Eukaryota</taxon>
        <taxon>Fungi</taxon>
        <taxon>Dikarya</taxon>
        <taxon>Ascomycota</taxon>
        <taxon>Pezizomycotina</taxon>
        <taxon>Orbiliomycetes</taxon>
        <taxon>Orbiliales</taxon>
        <taxon>Orbiliaceae</taxon>
        <taxon>Arthrobotrys</taxon>
    </lineage>
</organism>
<dbReference type="SUPFAM" id="SSF48403">
    <property type="entry name" value="Ankyrin repeat"/>
    <property type="match status" value="5"/>
</dbReference>
<comment type="caution">
    <text evidence="5">The sequence shown here is derived from an EMBL/GenBank/DDBJ whole genome shotgun (WGS) entry which is preliminary data.</text>
</comment>
<dbReference type="Pfam" id="PF24883">
    <property type="entry name" value="NPHP3_N"/>
    <property type="match status" value="1"/>
</dbReference>
<feature type="repeat" description="ANK" evidence="3">
    <location>
        <begin position="1596"/>
        <end position="1632"/>
    </location>
</feature>
<evidence type="ECO:0000259" key="4">
    <source>
        <dbReference type="Pfam" id="PF24883"/>
    </source>
</evidence>
<dbReference type="PANTHER" id="PTHR24198:SF165">
    <property type="entry name" value="ANKYRIN REPEAT-CONTAINING PROTEIN-RELATED"/>
    <property type="match status" value="1"/>
</dbReference>
<evidence type="ECO:0000313" key="5">
    <source>
        <dbReference type="EMBL" id="KAK6504786.1"/>
    </source>
</evidence>
<dbReference type="Pfam" id="PF00023">
    <property type="entry name" value="Ank"/>
    <property type="match status" value="2"/>
</dbReference>
<dbReference type="EMBL" id="JAVHJL010000004">
    <property type="protein sequence ID" value="KAK6504786.1"/>
    <property type="molecule type" value="Genomic_DNA"/>
</dbReference>
<evidence type="ECO:0000256" key="1">
    <source>
        <dbReference type="ARBA" id="ARBA00022737"/>
    </source>
</evidence>
<evidence type="ECO:0000256" key="3">
    <source>
        <dbReference type="PROSITE-ProRule" id="PRU00023"/>
    </source>
</evidence>
<feature type="repeat" description="ANK" evidence="3">
    <location>
        <begin position="603"/>
        <end position="629"/>
    </location>
</feature>
<dbReference type="PROSITE" id="PS50297">
    <property type="entry name" value="ANK_REP_REGION"/>
    <property type="match status" value="4"/>
</dbReference>
<dbReference type="SUPFAM" id="SSF52540">
    <property type="entry name" value="P-loop containing nucleoside triphosphate hydrolases"/>
    <property type="match status" value="1"/>
</dbReference>
<keyword evidence="6" id="KW-1185">Reference proteome</keyword>
<dbReference type="InterPro" id="IPR036770">
    <property type="entry name" value="Ankyrin_rpt-contain_sf"/>
</dbReference>
<feature type="repeat" description="ANK" evidence="3">
    <location>
        <begin position="1241"/>
        <end position="1273"/>
    </location>
</feature>
<name>A0AAV9WB87_9PEZI</name>
<dbReference type="InterPro" id="IPR056884">
    <property type="entry name" value="NPHP3-like_N"/>
</dbReference>
<proteinExistence type="predicted"/>
<evidence type="ECO:0000313" key="6">
    <source>
        <dbReference type="Proteomes" id="UP001370758"/>
    </source>
</evidence>
<dbReference type="Pfam" id="PF12796">
    <property type="entry name" value="Ank_2"/>
    <property type="match status" value="4"/>
</dbReference>
<dbReference type="PANTHER" id="PTHR24198">
    <property type="entry name" value="ANKYRIN REPEAT AND PROTEIN KINASE DOMAIN-CONTAINING PROTEIN"/>
    <property type="match status" value="1"/>
</dbReference>
<keyword evidence="1" id="KW-0677">Repeat</keyword>
<keyword evidence="2 3" id="KW-0040">ANK repeat</keyword>
<dbReference type="SMART" id="SM00248">
    <property type="entry name" value="ANK"/>
    <property type="match status" value="23"/>
</dbReference>
<reference evidence="5 6" key="1">
    <citation type="submission" date="2023-08" db="EMBL/GenBank/DDBJ databases">
        <authorList>
            <person name="Palmer J.M."/>
        </authorList>
    </citation>
    <scope>NUCLEOTIDE SEQUENCE [LARGE SCALE GENOMIC DNA]</scope>
    <source>
        <strain evidence="5 6">TWF481</strain>
    </source>
</reference>
<accession>A0AAV9WB87</accession>
<gene>
    <name evidence="5" type="ORF">TWF481_006725</name>
</gene>
<dbReference type="GO" id="GO:0005737">
    <property type="term" value="C:cytoplasm"/>
    <property type="evidence" value="ECO:0007669"/>
    <property type="project" value="TreeGrafter"/>
</dbReference>
<dbReference type="Proteomes" id="UP001370758">
    <property type="component" value="Unassembled WGS sequence"/>
</dbReference>
<dbReference type="InterPro" id="IPR027417">
    <property type="entry name" value="P-loop_NTPase"/>
</dbReference>